<protein>
    <submittedName>
        <fullName evidence="1">Uncharacterized protein</fullName>
    </submittedName>
</protein>
<comment type="caution">
    <text evidence="1">The sequence shown here is derived from an EMBL/GenBank/DDBJ whole genome shotgun (WGS) entry which is preliminary data.</text>
</comment>
<gene>
    <name evidence="1" type="ORF">RAM70_04830</name>
</gene>
<reference evidence="1" key="1">
    <citation type="submission" date="2023-08" db="EMBL/GenBank/DDBJ databases">
        <authorList>
            <person name="Park H.-K."/>
            <person name="Kim I.-S."/>
        </authorList>
    </citation>
    <scope>NUCLEOTIDE SEQUENCE</scope>
    <source>
        <strain evidence="1">NRERC-220</strain>
    </source>
</reference>
<dbReference type="EMBL" id="JAVSJA010000001">
    <property type="protein sequence ID" value="MDT3673888.1"/>
    <property type="molecule type" value="Genomic_DNA"/>
</dbReference>
<evidence type="ECO:0000313" key="2">
    <source>
        <dbReference type="Proteomes" id="UP001180650"/>
    </source>
</evidence>
<dbReference type="Proteomes" id="UP001180650">
    <property type="component" value="Unassembled WGS sequence"/>
</dbReference>
<name>A0ABU3HH70_9CHRO</name>
<evidence type="ECO:0000313" key="1">
    <source>
        <dbReference type="EMBL" id="MDT3673888.1"/>
    </source>
</evidence>
<accession>A0ABU3HH70</accession>
<keyword evidence="2" id="KW-1185">Reference proteome</keyword>
<dbReference type="RefSeq" id="WP_312672522.1">
    <property type="nucleotide sequence ID" value="NZ_JAVSJA010000001.1"/>
</dbReference>
<sequence length="59" mass="6688">MSYEALLKLYIGQGLRQDLTKLFSNRILETTAQVLAKHIDSEAEISNIIEEILAQTTDH</sequence>
<organism evidence="1 2">
    <name type="scientific">Microcystis wesenbergii NRERC-220</name>
    <dbReference type="NCBI Taxonomy" id="3068991"/>
    <lineage>
        <taxon>Bacteria</taxon>
        <taxon>Bacillati</taxon>
        <taxon>Cyanobacteriota</taxon>
        <taxon>Cyanophyceae</taxon>
        <taxon>Oscillatoriophycideae</taxon>
        <taxon>Chroococcales</taxon>
        <taxon>Microcystaceae</taxon>
        <taxon>Microcystis</taxon>
    </lineage>
</organism>
<proteinExistence type="predicted"/>